<dbReference type="EMBL" id="CAJHJT010000023">
    <property type="protein sequence ID" value="CAD7000909.1"/>
    <property type="molecule type" value="Genomic_DNA"/>
</dbReference>
<accession>A0A811UP82</accession>
<dbReference type="Proteomes" id="UP000606786">
    <property type="component" value="Unassembled WGS sequence"/>
</dbReference>
<dbReference type="GO" id="GO:0015074">
    <property type="term" value="P:DNA integration"/>
    <property type="evidence" value="ECO:0007669"/>
    <property type="project" value="InterPro"/>
</dbReference>
<dbReference type="PANTHER" id="PTHR37984">
    <property type="entry name" value="PROTEIN CBG26694"/>
    <property type="match status" value="1"/>
</dbReference>
<feature type="domain" description="Integrase catalytic" evidence="1">
    <location>
        <begin position="96"/>
        <end position="251"/>
    </location>
</feature>
<dbReference type="InterPro" id="IPR036397">
    <property type="entry name" value="RNaseH_sf"/>
</dbReference>
<dbReference type="Gene3D" id="3.30.420.10">
    <property type="entry name" value="Ribonuclease H-like superfamily/Ribonuclease H"/>
    <property type="match status" value="1"/>
</dbReference>
<comment type="caution">
    <text evidence="2">The sequence shown here is derived from an EMBL/GenBank/DDBJ whole genome shotgun (WGS) entry which is preliminary data.</text>
</comment>
<reference evidence="2" key="1">
    <citation type="submission" date="2020-11" db="EMBL/GenBank/DDBJ databases">
        <authorList>
            <person name="Whitehead M."/>
        </authorList>
    </citation>
    <scope>NUCLEOTIDE SEQUENCE</scope>
    <source>
        <strain evidence="2">EGII</strain>
    </source>
</reference>
<organism evidence="2 3">
    <name type="scientific">Ceratitis capitata</name>
    <name type="common">Mediterranean fruit fly</name>
    <name type="synonym">Tephritis capitata</name>
    <dbReference type="NCBI Taxonomy" id="7213"/>
    <lineage>
        <taxon>Eukaryota</taxon>
        <taxon>Metazoa</taxon>
        <taxon>Ecdysozoa</taxon>
        <taxon>Arthropoda</taxon>
        <taxon>Hexapoda</taxon>
        <taxon>Insecta</taxon>
        <taxon>Pterygota</taxon>
        <taxon>Neoptera</taxon>
        <taxon>Endopterygota</taxon>
        <taxon>Diptera</taxon>
        <taxon>Brachycera</taxon>
        <taxon>Muscomorpha</taxon>
        <taxon>Tephritoidea</taxon>
        <taxon>Tephritidae</taxon>
        <taxon>Ceratitis</taxon>
        <taxon>Ceratitis</taxon>
    </lineage>
</organism>
<name>A0A811UP82_CERCA</name>
<evidence type="ECO:0000259" key="1">
    <source>
        <dbReference type="PROSITE" id="PS50994"/>
    </source>
</evidence>
<dbReference type="GO" id="GO:0003676">
    <property type="term" value="F:nucleic acid binding"/>
    <property type="evidence" value="ECO:0007669"/>
    <property type="project" value="InterPro"/>
</dbReference>
<dbReference type="PANTHER" id="PTHR37984:SF5">
    <property type="entry name" value="PROTEIN NYNRIN-LIKE"/>
    <property type="match status" value="1"/>
</dbReference>
<dbReference type="AlphaFoldDB" id="A0A811UP82"/>
<dbReference type="InterPro" id="IPR001584">
    <property type="entry name" value="Integrase_cat-core"/>
</dbReference>
<dbReference type="PROSITE" id="PS50994">
    <property type="entry name" value="INTEGRASE"/>
    <property type="match status" value="1"/>
</dbReference>
<evidence type="ECO:0000313" key="2">
    <source>
        <dbReference type="EMBL" id="CAD7000909.1"/>
    </source>
</evidence>
<keyword evidence="3" id="KW-1185">Reference proteome</keyword>
<dbReference type="InterPro" id="IPR012337">
    <property type="entry name" value="RNaseH-like_sf"/>
</dbReference>
<protein>
    <submittedName>
        <fullName evidence="2">(Mediterranean fruit fly) hypothetical protein</fullName>
    </submittedName>
</protein>
<gene>
    <name evidence="2" type="ORF">CCAP1982_LOCUS9384</name>
</gene>
<dbReference type="InterPro" id="IPR050951">
    <property type="entry name" value="Retrovirus_Pol_polyprotein"/>
</dbReference>
<dbReference type="SUPFAM" id="SSF53098">
    <property type="entry name" value="Ribonuclease H-like"/>
    <property type="match status" value="1"/>
</dbReference>
<sequence>MTYEEVFSNNEKFKIIRCIAILEDIEDENKLSEIIEKERLDKNHRRIQAVFEEIKTQIYNPNLKLRITQLINNCEICNIEKYDRNPPKIPYKITETPSKPREIVHIDVFYTLKKQIFMTMIDKFTKFAVAYRINGRNWIQSKTNLLLYLNTYGKIKKIIVDNELGFKAIPMQQFLKDENITIHYTSNSNHTSNADIERLRNTINEHIRLLRQNERSRHETVEKILRIIGFYNNTIHSTTKTKPIDFINGKIHEDKYEDIHDLILKKKENYINNLNKDRKDVDIQEGTNFIKEIRT</sequence>
<evidence type="ECO:0000313" key="3">
    <source>
        <dbReference type="Proteomes" id="UP000606786"/>
    </source>
</evidence>
<proteinExistence type="predicted"/>